<protein>
    <submittedName>
        <fullName evidence="2">Uncharacterized protein</fullName>
    </submittedName>
</protein>
<dbReference type="EMBL" id="SDMP01000018">
    <property type="protein sequence ID" value="RYQ95351.1"/>
    <property type="molecule type" value="Genomic_DNA"/>
</dbReference>
<sequence length="78" mass="8746">MKMRRKRGGCSAVHCCRSWGRLKPPPPQLGLAVLLGSISALLIIVSVLTSLIRRELEELGVTLPKDAFELIFVFLQEW</sequence>
<organism evidence="2 3">
    <name type="scientific">Arachis hypogaea</name>
    <name type="common">Peanut</name>
    <dbReference type="NCBI Taxonomy" id="3818"/>
    <lineage>
        <taxon>Eukaryota</taxon>
        <taxon>Viridiplantae</taxon>
        <taxon>Streptophyta</taxon>
        <taxon>Embryophyta</taxon>
        <taxon>Tracheophyta</taxon>
        <taxon>Spermatophyta</taxon>
        <taxon>Magnoliopsida</taxon>
        <taxon>eudicotyledons</taxon>
        <taxon>Gunneridae</taxon>
        <taxon>Pentapetalae</taxon>
        <taxon>rosids</taxon>
        <taxon>fabids</taxon>
        <taxon>Fabales</taxon>
        <taxon>Fabaceae</taxon>
        <taxon>Papilionoideae</taxon>
        <taxon>50 kb inversion clade</taxon>
        <taxon>dalbergioids sensu lato</taxon>
        <taxon>Dalbergieae</taxon>
        <taxon>Pterocarpus clade</taxon>
        <taxon>Arachis</taxon>
    </lineage>
</organism>
<comment type="caution">
    <text evidence="2">The sequence shown here is derived from an EMBL/GenBank/DDBJ whole genome shotgun (WGS) entry which is preliminary data.</text>
</comment>
<dbReference type="Proteomes" id="UP000289738">
    <property type="component" value="Chromosome B08"/>
</dbReference>
<evidence type="ECO:0000313" key="3">
    <source>
        <dbReference type="Proteomes" id="UP000289738"/>
    </source>
</evidence>
<proteinExistence type="predicted"/>
<gene>
    <name evidence="2" type="ORF">Ahy_B08g090586</name>
</gene>
<keyword evidence="1" id="KW-0472">Membrane</keyword>
<keyword evidence="1" id="KW-0812">Transmembrane</keyword>
<reference evidence="2 3" key="1">
    <citation type="submission" date="2019-01" db="EMBL/GenBank/DDBJ databases">
        <title>Sequencing of cultivated peanut Arachis hypogaea provides insights into genome evolution and oil improvement.</title>
        <authorList>
            <person name="Chen X."/>
        </authorList>
    </citation>
    <scope>NUCLEOTIDE SEQUENCE [LARGE SCALE GENOMIC DNA]</scope>
    <source>
        <strain evidence="3">cv. Fuhuasheng</strain>
        <tissue evidence="2">Leaves</tissue>
    </source>
</reference>
<dbReference type="AlphaFoldDB" id="A0A444Y098"/>
<evidence type="ECO:0000313" key="2">
    <source>
        <dbReference type="EMBL" id="RYQ95351.1"/>
    </source>
</evidence>
<name>A0A444Y098_ARAHY</name>
<keyword evidence="1" id="KW-1133">Transmembrane helix</keyword>
<accession>A0A444Y098</accession>
<evidence type="ECO:0000256" key="1">
    <source>
        <dbReference type="SAM" id="Phobius"/>
    </source>
</evidence>
<keyword evidence="3" id="KW-1185">Reference proteome</keyword>
<feature type="transmembrane region" description="Helical" evidence="1">
    <location>
        <begin position="30"/>
        <end position="52"/>
    </location>
</feature>